<dbReference type="SUPFAM" id="SSF51735">
    <property type="entry name" value="NAD(P)-binding Rossmann-fold domains"/>
    <property type="match status" value="1"/>
</dbReference>
<comment type="similarity">
    <text evidence="1">Belongs to the short-chain dehydrogenases/reductases (SDR) family.</text>
</comment>
<evidence type="ECO:0000256" key="3">
    <source>
        <dbReference type="ARBA" id="ARBA00023002"/>
    </source>
</evidence>
<proteinExistence type="inferred from homology"/>
<dbReference type="InterPro" id="IPR036291">
    <property type="entry name" value="NAD(P)-bd_dom_sf"/>
</dbReference>
<keyword evidence="4" id="KW-0732">Signal</keyword>
<dbReference type="AlphaFoldDB" id="A0A4R8QUV4"/>
<dbReference type="GO" id="GO:0016491">
    <property type="term" value="F:oxidoreductase activity"/>
    <property type="evidence" value="ECO:0007669"/>
    <property type="project" value="UniProtKB-KW"/>
</dbReference>
<reference evidence="5 6" key="1">
    <citation type="submission" date="2018-12" db="EMBL/GenBank/DDBJ databases">
        <title>Genome sequence and assembly of Colletotrichum trifolii.</title>
        <authorList>
            <person name="Gan P."/>
            <person name="Shirasu K."/>
        </authorList>
    </citation>
    <scope>NUCLEOTIDE SEQUENCE [LARGE SCALE GENOMIC DNA]</scope>
    <source>
        <strain evidence="5 6">543-2</strain>
    </source>
</reference>
<feature type="signal peptide" evidence="4">
    <location>
        <begin position="1"/>
        <end position="26"/>
    </location>
</feature>
<dbReference type="STRING" id="5466.A0A4R8QUV4"/>
<dbReference type="PANTHER" id="PTHR24320">
    <property type="entry name" value="RETINOL DEHYDROGENASE"/>
    <property type="match status" value="1"/>
</dbReference>
<comment type="caution">
    <text evidence="5">The sequence shown here is derived from an EMBL/GenBank/DDBJ whole genome shotgun (WGS) entry which is preliminary data.</text>
</comment>
<dbReference type="EMBL" id="RYZW01000200">
    <property type="protein sequence ID" value="TDZ38403.1"/>
    <property type="molecule type" value="Genomic_DNA"/>
</dbReference>
<protein>
    <submittedName>
        <fullName evidence="5">Short chain dehydrogenase yanD</fullName>
    </submittedName>
</protein>
<gene>
    <name evidence="5" type="primary">yanD-0</name>
    <name evidence="5" type="ORF">CTRI78_v010846</name>
</gene>
<keyword evidence="3" id="KW-0560">Oxidoreductase</keyword>
<evidence type="ECO:0000256" key="1">
    <source>
        <dbReference type="ARBA" id="ARBA00006484"/>
    </source>
</evidence>
<organism evidence="5 6">
    <name type="scientific">Colletotrichum trifolii</name>
    <dbReference type="NCBI Taxonomy" id="5466"/>
    <lineage>
        <taxon>Eukaryota</taxon>
        <taxon>Fungi</taxon>
        <taxon>Dikarya</taxon>
        <taxon>Ascomycota</taxon>
        <taxon>Pezizomycotina</taxon>
        <taxon>Sordariomycetes</taxon>
        <taxon>Hypocreomycetidae</taxon>
        <taxon>Glomerellales</taxon>
        <taxon>Glomerellaceae</taxon>
        <taxon>Colletotrichum</taxon>
        <taxon>Colletotrichum orbiculare species complex</taxon>
    </lineage>
</organism>
<feature type="chain" id="PRO_5020202047" evidence="4">
    <location>
        <begin position="27"/>
        <end position="166"/>
    </location>
</feature>
<keyword evidence="6" id="KW-1185">Reference proteome</keyword>
<keyword evidence="2" id="KW-0521">NADP</keyword>
<evidence type="ECO:0000256" key="4">
    <source>
        <dbReference type="SAM" id="SignalP"/>
    </source>
</evidence>
<evidence type="ECO:0000256" key="2">
    <source>
        <dbReference type="ARBA" id="ARBA00022857"/>
    </source>
</evidence>
<dbReference type="Proteomes" id="UP000295703">
    <property type="component" value="Unassembled WGS sequence"/>
</dbReference>
<name>A0A4R8QUV4_COLTR</name>
<evidence type="ECO:0000313" key="5">
    <source>
        <dbReference type="EMBL" id="TDZ38403.1"/>
    </source>
</evidence>
<dbReference type="Gene3D" id="3.40.50.720">
    <property type="entry name" value="NAD(P)-binding Rossmann-like Domain"/>
    <property type="match status" value="1"/>
</dbReference>
<dbReference type="PANTHER" id="PTHR24320:SF252">
    <property type="entry name" value="DEHYDROGENASE_REDUCTASE FAMILY PROTEIN, PUTATIVE (AFU_ORTHOLOGUE AFUA_3G08550)-RELATED"/>
    <property type="match status" value="1"/>
</dbReference>
<accession>A0A4R8QUV4</accession>
<evidence type="ECO:0000313" key="6">
    <source>
        <dbReference type="Proteomes" id="UP000295703"/>
    </source>
</evidence>
<sequence length="166" mass="18374">MTLQVNYLSNVLLTLGLLPVLEATAAEEGSATRVTWTGSRMYPRSTLAGKVPLERNQGLFDYFNRTEGIPEMLRYSNSKLLCVLFQLELAERYAPAKVVINSFCPGMVNTGMSDILPFYLRIPVDVFKAIRARSPEQAGRIALNAGVLASANTHGKLLLDMEVEKH</sequence>